<dbReference type="EMBL" id="AQGS01000131">
    <property type="protein sequence ID" value="EPS41932.1"/>
    <property type="molecule type" value="Genomic_DNA"/>
</dbReference>
<evidence type="ECO:0000256" key="1">
    <source>
        <dbReference type="SAM" id="MobiDB-lite"/>
    </source>
</evidence>
<dbReference type="Proteomes" id="UP000015100">
    <property type="component" value="Unassembled WGS sequence"/>
</dbReference>
<dbReference type="SUPFAM" id="SSF46689">
    <property type="entry name" value="Homeodomain-like"/>
    <property type="match status" value="1"/>
</dbReference>
<dbReference type="eggNOG" id="ENOG502RXV1">
    <property type="taxonomic scope" value="Eukaryota"/>
</dbReference>
<reference evidence="4 5" key="1">
    <citation type="journal article" date="2013" name="PLoS Genet.">
        <title>Genomic mechanisms accounting for the adaptation to parasitism in nematode-trapping fungi.</title>
        <authorList>
            <person name="Meerupati T."/>
            <person name="Andersson K.M."/>
            <person name="Friman E."/>
            <person name="Kumar D."/>
            <person name="Tunlid A."/>
            <person name="Ahren D."/>
        </authorList>
    </citation>
    <scope>NUCLEOTIDE SEQUENCE [LARGE SCALE GENOMIC DNA]</scope>
    <source>
        <strain evidence="4 5">CBS 200.50</strain>
    </source>
</reference>
<keyword evidence="5" id="KW-1185">Reference proteome</keyword>
<feature type="region of interest" description="Disordered" evidence="1">
    <location>
        <begin position="121"/>
        <end position="161"/>
    </location>
</feature>
<dbReference type="InterPro" id="IPR001005">
    <property type="entry name" value="SANT/Myb"/>
</dbReference>
<dbReference type="HOGENOM" id="CLU_630077_0_0_1"/>
<dbReference type="PROSITE" id="PS51294">
    <property type="entry name" value="HTH_MYB"/>
    <property type="match status" value="1"/>
</dbReference>
<proteinExistence type="predicted"/>
<sequence length="435" mass="48963">MGGYIITRNPDEKKLPEFLSAARFARENCLENQLETKDAVATRYIAIDGRGNDINKSTRGDDSLLSRAGELATYNSLFPHSIQTPVRLGDDDINRQTAHCQVFPADISTNTRQQVYTPRLVVTGRADRTKSRRISPNSSKEQTKTPGSPQRSDLPKTPMSWSSEDDILLRDLKELRKLGWKEISAYFPKRTAHACQFRWRRLVSGTLKGHRQCVPQVTNGSPLSGSADRKDADGKITFGTFEHATSKSCPSDLFEVSSLESDSKQLATSLAISSPSSPSDHLESKRTRSPTLASRSVSFSPPAIRQHQYYQRTDEREKIHTKWETEDCLDNDHVESGHSALFEDTLQIHKSQCGHSEFSHSSTNYTYHGASSQRLSEPTSWTSEEDSLLLNRRLSFDEVSILLHHRSEEAIWSRMGILRSSISKSVRINRPSLVT</sequence>
<dbReference type="PROSITE" id="PS50090">
    <property type="entry name" value="MYB_LIKE"/>
    <property type="match status" value="1"/>
</dbReference>
<comment type="caution">
    <text evidence="4">The sequence shown here is derived from an EMBL/GenBank/DDBJ whole genome shotgun (WGS) entry which is preliminary data.</text>
</comment>
<feature type="compositionally biased region" description="Polar residues" evidence="1">
    <location>
        <begin position="134"/>
        <end position="151"/>
    </location>
</feature>
<dbReference type="OrthoDB" id="2143914at2759"/>
<evidence type="ECO:0000313" key="4">
    <source>
        <dbReference type="EMBL" id="EPS41932.1"/>
    </source>
</evidence>
<dbReference type="STRING" id="1284197.S8C2R6"/>
<dbReference type="InterPro" id="IPR009057">
    <property type="entry name" value="Homeodomain-like_sf"/>
</dbReference>
<organism evidence="4 5">
    <name type="scientific">Dactylellina haptotyla (strain CBS 200.50)</name>
    <name type="common">Nematode-trapping fungus</name>
    <name type="synonym">Monacrosporium haptotylum</name>
    <dbReference type="NCBI Taxonomy" id="1284197"/>
    <lineage>
        <taxon>Eukaryota</taxon>
        <taxon>Fungi</taxon>
        <taxon>Dikarya</taxon>
        <taxon>Ascomycota</taxon>
        <taxon>Pezizomycotina</taxon>
        <taxon>Orbiliomycetes</taxon>
        <taxon>Orbiliales</taxon>
        <taxon>Orbiliaceae</taxon>
        <taxon>Dactylellina</taxon>
    </lineage>
</organism>
<protein>
    <submittedName>
        <fullName evidence="4">Uncharacterized protein</fullName>
    </submittedName>
</protein>
<feature type="domain" description="HTH myb-type" evidence="3">
    <location>
        <begin position="160"/>
        <end position="207"/>
    </location>
</feature>
<dbReference type="AlphaFoldDB" id="S8C2R6"/>
<dbReference type="CDD" id="cd00167">
    <property type="entry name" value="SANT"/>
    <property type="match status" value="1"/>
</dbReference>
<dbReference type="InterPro" id="IPR017930">
    <property type="entry name" value="Myb_dom"/>
</dbReference>
<dbReference type="SMART" id="SM00717">
    <property type="entry name" value="SANT"/>
    <property type="match status" value="1"/>
</dbReference>
<dbReference type="OMA" id="RTAHACQ"/>
<accession>S8C2R6</accession>
<feature type="region of interest" description="Disordered" evidence="1">
    <location>
        <begin position="267"/>
        <end position="298"/>
    </location>
</feature>
<evidence type="ECO:0000259" key="2">
    <source>
        <dbReference type="PROSITE" id="PS50090"/>
    </source>
</evidence>
<feature type="compositionally biased region" description="Polar residues" evidence="1">
    <location>
        <begin position="289"/>
        <end position="298"/>
    </location>
</feature>
<feature type="domain" description="Myb-like" evidence="2">
    <location>
        <begin position="160"/>
        <end position="203"/>
    </location>
</feature>
<dbReference type="Gene3D" id="1.10.10.60">
    <property type="entry name" value="Homeodomain-like"/>
    <property type="match status" value="1"/>
</dbReference>
<name>S8C2R6_DACHA</name>
<evidence type="ECO:0000259" key="3">
    <source>
        <dbReference type="PROSITE" id="PS51294"/>
    </source>
</evidence>
<dbReference type="Pfam" id="PF13921">
    <property type="entry name" value="Myb_DNA-bind_6"/>
    <property type="match status" value="1"/>
</dbReference>
<gene>
    <name evidence="4" type="ORF">H072_4107</name>
</gene>
<reference evidence="5" key="2">
    <citation type="submission" date="2013-04" db="EMBL/GenBank/DDBJ databases">
        <title>Genomic mechanisms accounting for the adaptation to parasitism in nematode-trapping fungi.</title>
        <authorList>
            <person name="Ahren D.G."/>
        </authorList>
    </citation>
    <scope>NUCLEOTIDE SEQUENCE [LARGE SCALE GENOMIC DNA]</scope>
    <source>
        <strain evidence="5">CBS 200.50</strain>
    </source>
</reference>
<evidence type="ECO:0000313" key="5">
    <source>
        <dbReference type="Proteomes" id="UP000015100"/>
    </source>
</evidence>